<dbReference type="PRINTS" id="PR00463">
    <property type="entry name" value="EP450I"/>
</dbReference>
<keyword evidence="6" id="KW-1185">Reference proteome</keyword>
<organism evidence="5 6">
    <name type="scientific">Paracoccus suum</name>
    <dbReference type="NCBI Taxonomy" id="2259340"/>
    <lineage>
        <taxon>Bacteria</taxon>
        <taxon>Pseudomonadati</taxon>
        <taxon>Pseudomonadota</taxon>
        <taxon>Alphaproteobacteria</taxon>
        <taxon>Rhodobacterales</taxon>
        <taxon>Paracoccaceae</taxon>
        <taxon>Paracoccus</taxon>
    </lineage>
</organism>
<keyword evidence="4" id="KW-0503">Monooxygenase</keyword>
<evidence type="ECO:0000256" key="3">
    <source>
        <dbReference type="PIRSR" id="PIRSR602401-1"/>
    </source>
</evidence>
<dbReference type="GO" id="GO:0016705">
    <property type="term" value="F:oxidoreductase activity, acting on paired donors, with incorporation or reduction of molecular oxygen"/>
    <property type="evidence" value="ECO:0007669"/>
    <property type="project" value="InterPro"/>
</dbReference>
<dbReference type="Gene3D" id="1.10.630.10">
    <property type="entry name" value="Cytochrome P450"/>
    <property type="match status" value="1"/>
</dbReference>
<sequence length="453" mass="48537">MNIAPSPLPPRVALARQPLGILGSALTARRNVLELIPEIATRQPIVSGKVGTRWHMVVDPAALRRILKERPEDYPKSVVTRAILEPAIGDSMFVAEGAHWRWQRLAAAPAFSARNVEALAPVMTAAAEAASARLAAATGPVDMFAEMVTATFEVIADVTLSSGASFDSATVHDAIERYIAGAARISVLDVMGAPGWLPRPGRLRAGADLRRTRALADRAIAARAASGPRTPPDLLDLLREGRDAETGRAMNPGELRDNLLTFIVAGHETTALTLAWSLWLTAFDPAVQARAAAEAQTALGPRAATAADLPALPYIQAIVQEALRLYPPAAFLSRTARAPDTLCGRTVAPGETVMLPIYALHRHHLLWDRPDAFDPARFGPGATPPDRFAFLPFGAGPRICIGANFALQEAAIILATLLARFNLATIPGRRPQPRMILTLRPHGGCWLSVTPRR</sequence>
<dbReference type="GO" id="GO:0004497">
    <property type="term" value="F:monooxygenase activity"/>
    <property type="evidence" value="ECO:0007669"/>
    <property type="project" value="UniProtKB-KW"/>
</dbReference>
<evidence type="ECO:0000313" key="5">
    <source>
        <dbReference type="EMBL" id="AXC48560.1"/>
    </source>
</evidence>
<dbReference type="Pfam" id="PF00067">
    <property type="entry name" value="p450"/>
    <property type="match status" value="1"/>
</dbReference>
<evidence type="ECO:0000313" key="6">
    <source>
        <dbReference type="Proteomes" id="UP000252023"/>
    </source>
</evidence>
<dbReference type="GO" id="GO:0020037">
    <property type="term" value="F:heme binding"/>
    <property type="evidence" value="ECO:0007669"/>
    <property type="project" value="InterPro"/>
</dbReference>
<dbReference type="PRINTS" id="PR00385">
    <property type="entry name" value="P450"/>
</dbReference>
<dbReference type="PANTHER" id="PTHR24305:SF166">
    <property type="entry name" value="CYTOCHROME P450 12A4, MITOCHONDRIAL-RELATED"/>
    <property type="match status" value="1"/>
</dbReference>
<keyword evidence="3 4" id="KW-0408">Iron</keyword>
<dbReference type="InterPro" id="IPR002401">
    <property type="entry name" value="Cyt_P450_E_grp-I"/>
</dbReference>
<dbReference type="AlphaFoldDB" id="A0A344PGQ5"/>
<proteinExistence type="inferred from homology"/>
<dbReference type="PROSITE" id="PS00086">
    <property type="entry name" value="CYTOCHROME_P450"/>
    <property type="match status" value="1"/>
</dbReference>
<dbReference type="InterPro" id="IPR017972">
    <property type="entry name" value="Cyt_P450_CS"/>
</dbReference>
<dbReference type="InterPro" id="IPR001128">
    <property type="entry name" value="Cyt_P450"/>
</dbReference>
<comment type="similarity">
    <text evidence="2 4">Belongs to the cytochrome P450 family.</text>
</comment>
<evidence type="ECO:0000256" key="1">
    <source>
        <dbReference type="ARBA" id="ARBA00001971"/>
    </source>
</evidence>
<protein>
    <submittedName>
        <fullName evidence="5">Cytochrome P450</fullName>
    </submittedName>
</protein>
<dbReference type="GO" id="GO:0005506">
    <property type="term" value="F:iron ion binding"/>
    <property type="evidence" value="ECO:0007669"/>
    <property type="project" value="InterPro"/>
</dbReference>
<dbReference type="EMBL" id="CP030918">
    <property type="protein sequence ID" value="AXC48560.1"/>
    <property type="molecule type" value="Genomic_DNA"/>
</dbReference>
<dbReference type="SUPFAM" id="SSF48264">
    <property type="entry name" value="Cytochrome P450"/>
    <property type="match status" value="1"/>
</dbReference>
<dbReference type="PANTHER" id="PTHR24305">
    <property type="entry name" value="CYTOCHROME P450"/>
    <property type="match status" value="1"/>
</dbReference>
<evidence type="ECO:0000256" key="4">
    <source>
        <dbReference type="RuleBase" id="RU000461"/>
    </source>
</evidence>
<feature type="binding site" description="axial binding residue" evidence="3">
    <location>
        <position position="400"/>
    </location>
    <ligand>
        <name>heme</name>
        <dbReference type="ChEBI" id="CHEBI:30413"/>
    </ligand>
    <ligandPart>
        <name>Fe</name>
        <dbReference type="ChEBI" id="CHEBI:18248"/>
    </ligandPart>
</feature>
<keyword evidence="4" id="KW-0560">Oxidoreductase</keyword>
<name>A0A344PGQ5_9RHOB</name>
<gene>
    <name evidence="5" type="ORF">DRW48_01555</name>
</gene>
<dbReference type="RefSeq" id="WP_114074880.1">
    <property type="nucleotide sequence ID" value="NZ_CP030918.1"/>
</dbReference>
<dbReference type="KEGG" id="pars:DRW48_01555"/>
<reference evidence="6" key="1">
    <citation type="submission" date="2018-07" db="EMBL/GenBank/DDBJ databases">
        <title>Genome sequencing of Paracoccus sp. SC2-6.</title>
        <authorList>
            <person name="Heo J."/>
            <person name="Kim S.-J."/>
            <person name="Kwon S.-W."/>
        </authorList>
    </citation>
    <scope>NUCLEOTIDE SEQUENCE [LARGE SCALE GENOMIC DNA]</scope>
    <source>
        <strain evidence="6">SC2-6</strain>
    </source>
</reference>
<evidence type="ECO:0000256" key="2">
    <source>
        <dbReference type="ARBA" id="ARBA00010617"/>
    </source>
</evidence>
<dbReference type="InterPro" id="IPR036396">
    <property type="entry name" value="Cyt_P450_sf"/>
</dbReference>
<dbReference type="InterPro" id="IPR050121">
    <property type="entry name" value="Cytochrome_P450_monoxygenase"/>
</dbReference>
<keyword evidence="3 4" id="KW-0349">Heme</keyword>
<dbReference type="Proteomes" id="UP000252023">
    <property type="component" value="Chromosome"/>
</dbReference>
<comment type="cofactor">
    <cofactor evidence="1 3">
        <name>heme</name>
        <dbReference type="ChEBI" id="CHEBI:30413"/>
    </cofactor>
</comment>
<accession>A0A344PGQ5</accession>
<keyword evidence="3 4" id="KW-0479">Metal-binding</keyword>
<dbReference type="OrthoDB" id="9764248at2"/>